<gene>
    <name evidence="1" type="ORF">I0C86_15835</name>
</gene>
<name>A0ABS0GWR1_9ACTN</name>
<reference evidence="1 2" key="1">
    <citation type="submission" date="2020-11" db="EMBL/GenBank/DDBJ databases">
        <title>A novel isolate from a Black sea contaminated sediment with potential to produce alkanes: Plantactinospora alkalitolerans sp. nov.</title>
        <authorList>
            <person name="Carro L."/>
            <person name="Veyisoglu A."/>
            <person name="Guven K."/>
            <person name="Schumann P."/>
            <person name="Klenk H.-P."/>
            <person name="Sahin N."/>
        </authorList>
    </citation>
    <scope>NUCLEOTIDE SEQUENCE [LARGE SCALE GENOMIC DNA]</scope>
    <source>
        <strain evidence="1 2">S1510</strain>
    </source>
</reference>
<sequence>MTGRAAVVYRVGRTGTAWRQAGDEIVVLDTESSVYFGLDRFGALLWTRLVDGATTADLVAALVAATPVEPERAGADVQSFLDTLLRYGLIQVS</sequence>
<dbReference type="EMBL" id="JADPUN010000156">
    <property type="protein sequence ID" value="MBF9130418.1"/>
    <property type="molecule type" value="Genomic_DNA"/>
</dbReference>
<dbReference type="Gene3D" id="1.10.10.1150">
    <property type="entry name" value="Coenzyme PQQ synthesis protein D (PqqD)"/>
    <property type="match status" value="1"/>
</dbReference>
<evidence type="ECO:0000313" key="1">
    <source>
        <dbReference type="EMBL" id="MBF9130418.1"/>
    </source>
</evidence>
<dbReference type="InterPro" id="IPR041881">
    <property type="entry name" value="PqqD_sf"/>
</dbReference>
<protein>
    <submittedName>
        <fullName evidence="1">PqqD family protein</fullName>
    </submittedName>
</protein>
<dbReference type="RefSeq" id="WP_196201996.1">
    <property type="nucleotide sequence ID" value="NZ_JADPUN010000156.1"/>
</dbReference>
<organism evidence="1 2">
    <name type="scientific">Plantactinospora alkalitolerans</name>
    <dbReference type="NCBI Taxonomy" id="2789879"/>
    <lineage>
        <taxon>Bacteria</taxon>
        <taxon>Bacillati</taxon>
        <taxon>Actinomycetota</taxon>
        <taxon>Actinomycetes</taxon>
        <taxon>Micromonosporales</taxon>
        <taxon>Micromonosporaceae</taxon>
        <taxon>Plantactinospora</taxon>
    </lineage>
</organism>
<accession>A0ABS0GWR1</accession>
<dbReference type="InterPro" id="IPR008792">
    <property type="entry name" value="PQQD"/>
</dbReference>
<evidence type="ECO:0000313" key="2">
    <source>
        <dbReference type="Proteomes" id="UP000638560"/>
    </source>
</evidence>
<dbReference type="Proteomes" id="UP000638560">
    <property type="component" value="Unassembled WGS sequence"/>
</dbReference>
<keyword evidence="2" id="KW-1185">Reference proteome</keyword>
<dbReference type="Pfam" id="PF05402">
    <property type="entry name" value="PqqD"/>
    <property type="match status" value="1"/>
</dbReference>
<proteinExistence type="predicted"/>
<comment type="caution">
    <text evidence="1">The sequence shown here is derived from an EMBL/GenBank/DDBJ whole genome shotgun (WGS) entry which is preliminary data.</text>
</comment>